<dbReference type="InterPro" id="IPR011992">
    <property type="entry name" value="EF-hand-dom_pair"/>
</dbReference>
<dbReference type="InterPro" id="IPR018247">
    <property type="entry name" value="EF_Hand_1_Ca_BS"/>
</dbReference>
<sequence>MNHSKSTTFSDFSQSQIKKVKDAFQIIDEDGDGTITEPDLLKLYEGLGKADSVEDIKKMLEPFNGSVTFTNFLSLMGQLVGDMPEENEIIEAFKVFGEHDTKTENDSFVGAGNADQLNVDYDELIAYLKIVGFDKDEDINRALKNFVTVNKLTGKSTFKGEKFLAIISE</sequence>
<dbReference type="SUPFAM" id="SSF47473">
    <property type="entry name" value="EF-hand"/>
    <property type="match status" value="1"/>
</dbReference>
<evidence type="ECO:0000313" key="4">
    <source>
        <dbReference type="EMBL" id="SSD59491.1"/>
    </source>
</evidence>
<dbReference type="PANTHER" id="PTHR23049">
    <property type="entry name" value="MYOSIN REGULATORY LIGHT CHAIN 2"/>
    <property type="match status" value="1"/>
</dbReference>
<evidence type="ECO:0000256" key="1">
    <source>
        <dbReference type="ARBA" id="ARBA00022737"/>
    </source>
</evidence>
<feature type="domain" description="EF-hand" evidence="3">
    <location>
        <begin position="15"/>
        <end position="50"/>
    </location>
</feature>
<dbReference type="SMART" id="SM00054">
    <property type="entry name" value="EFh"/>
    <property type="match status" value="1"/>
</dbReference>
<dbReference type="Pfam" id="PF13499">
    <property type="entry name" value="EF-hand_7"/>
    <property type="match status" value="1"/>
</dbReference>
<name>A0A376B4A0_9ASCO</name>
<evidence type="ECO:0000259" key="3">
    <source>
        <dbReference type="PROSITE" id="PS50222"/>
    </source>
</evidence>
<dbReference type="InterPro" id="IPR002048">
    <property type="entry name" value="EF_hand_dom"/>
</dbReference>
<keyword evidence="2" id="KW-0106">Calcium</keyword>
<dbReference type="Proteomes" id="UP000262825">
    <property type="component" value="Unassembled WGS sequence"/>
</dbReference>
<dbReference type="InterPro" id="IPR050403">
    <property type="entry name" value="Myosin_RLC"/>
</dbReference>
<keyword evidence="1" id="KW-0677">Repeat</keyword>
<evidence type="ECO:0000256" key="2">
    <source>
        <dbReference type="ARBA" id="ARBA00022837"/>
    </source>
</evidence>
<reference evidence="5" key="1">
    <citation type="submission" date="2018-06" db="EMBL/GenBank/DDBJ databases">
        <authorList>
            <person name="Guldener U."/>
        </authorList>
    </citation>
    <scope>NUCLEOTIDE SEQUENCE [LARGE SCALE GENOMIC DNA]</scope>
    <source>
        <strain evidence="5">UTAD17</strain>
    </source>
</reference>
<dbReference type="VEuPathDB" id="FungiDB:SCODWIG_01252"/>
<dbReference type="GO" id="GO:0005509">
    <property type="term" value="F:calcium ion binding"/>
    <property type="evidence" value="ECO:0007669"/>
    <property type="project" value="InterPro"/>
</dbReference>
<accession>A0A376B4A0</accession>
<dbReference type="Gene3D" id="1.10.238.10">
    <property type="entry name" value="EF-hand"/>
    <property type="match status" value="1"/>
</dbReference>
<organism evidence="4 5">
    <name type="scientific">Saccharomycodes ludwigii</name>
    <dbReference type="NCBI Taxonomy" id="36035"/>
    <lineage>
        <taxon>Eukaryota</taxon>
        <taxon>Fungi</taxon>
        <taxon>Dikarya</taxon>
        <taxon>Ascomycota</taxon>
        <taxon>Saccharomycotina</taxon>
        <taxon>Saccharomycetes</taxon>
        <taxon>Saccharomycodales</taxon>
        <taxon>Saccharomycodaceae</taxon>
        <taxon>Saccharomycodes</taxon>
    </lineage>
</organism>
<evidence type="ECO:0000313" key="5">
    <source>
        <dbReference type="Proteomes" id="UP000262825"/>
    </source>
</evidence>
<gene>
    <name evidence="4" type="ORF">SCODWIG_01252</name>
</gene>
<protein>
    <submittedName>
        <fullName evidence="4">Related to Myosin light chain 2</fullName>
    </submittedName>
</protein>
<keyword evidence="5" id="KW-1185">Reference proteome</keyword>
<dbReference type="FunFam" id="1.10.238.10:FF:000178">
    <property type="entry name" value="Calmodulin-2 A"/>
    <property type="match status" value="1"/>
</dbReference>
<dbReference type="EMBL" id="UFAJ01000151">
    <property type="protein sequence ID" value="SSD59491.1"/>
    <property type="molecule type" value="Genomic_DNA"/>
</dbReference>
<dbReference type="AlphaFoldDB" id="A0A376B4A0"/>
<proteinExistence type="predicted"/>
<dbReference type="PROSITE" id="PS50222">
    <property type="entry name" value="EF_HAND_2"/>
    <property type="match status" value="1"/>
</dbReference>
<dbReference type="GO" id="GO:0043226">
    <property type="term" value="C:organelle"/>
    <property type="evidence" value="ECO:0007669"/>
    <property type="project" value="UniProtKB-ARBA"/>
</dbReference>
<dbReference type="OrthoDB" id="429467at2759"/>
<dbReference type="PROSITE" id="PS00018">
    <property type="entry name" value="EF_HAND_1"/>
    <property type="match status" value="1"/>
</dbReference>